<name>A0A315Y6I3_RUMFL</name>
<evidence type="ECO:0000256" key="6">
    <source>
        <dbReference type="SAM" id="MobiDB-lite"/>
    </source>
</evidence>
<feature type="transmembrane region" description="Helical" evidence="7">
    <location>
        <begin position="781"/>
        <end position="801"/>
    </location>
</feature>
<evidence type="ECO:0000259" key="9">
    <source>
        <dbReference type="Pfam" id="PF12704"/>
    </source>
</evidence>
<feature type="region of interest" description="Disordered" evidence="6">
    <location>
        <begin position="256"/>
        <end position="276"/>
    </location>
</feature>
<feature type="transmembrane region" description="Helical" evidence="7">
    <location>
        <begin position="876"/>
        <end position="894"/>
    </location>
</feature>
<dbReference type="Proteomes" id="UP000245720">
    <property type="component" value="Unassembled WGS sequence"/>
</dbReference>
<dbReference type="InterPro" id="IPR003838">
    <property type="entry name" value="ABC3_permease_C"/>
</dbReference>
<dbReference type="RefSeq" id="WP_109725345.1">
    <property type="nucleotide sequence ID" value="NZ_QGDI01000001.1"/>
</dbReference>
<evidence type="ECO:0000313" key="10">
    <source>
        <dbReference type="EMBL" id="PWJ15563.1"/>
    </source>
</evidence>
<gene>
    <name evidence="10" type="ORF">IE37_00466</name>
</gene>
<dbReference type="Gene3D" id="6.10.250.2200">
    <property type="match status" value="1"/>
</dbReference>
<keyword evidence="3 7" id="KW-0812">Transmembrane</keyword>
<keyword evidence="4 7" id="KW-1133">Transmembrane helix</keyword>
<feature type="transmembrane region" description="Helical" evidence="7">
    <location>
        <begin position="440"/>
        <end position="461"/>
    </location>
</feature>
<dbReference type="InterPro" id="IPR038766">
    <property type="entry name" value="Membrane_comp_ABC_pdt"/>
</dbReference>
<feature type="transmembrane region" description="Helical" evidence="7">
    <location>
        <begin position="554"/>
        <end position="574"/>
    </location>
</feature>
<feature type="domain" description="MacB-like periplasmic core" evidence="9">
    <location>
        <begin position="557"/>
        <end position="754"/>
    </location>
</feature>
<keyword evidence="2" id="KW-1003">Cell membrane</keyword>
<feature type="domain" description="ABC3 transporter permease C-terminal" evidence="8">
    <location>
        <begin position="785"/>
        <end position="888"/>
    </location>
</feature>
<dbReference type="STRING" id="1265.SAMN02910280_2545"/>
<sequence length="911" mass="101856">MGSAIRKTTLREIKGTFGRFFAIMAIIALGVGFFTGVRITTPAMVNTVSGFMNEKQFYDYRLLSSLGWQEEDIADFRSRPDVRSAEGAYSLDILTAGEREHVLRAHSLTKDINGIRLTKGRMPEAPDECIVDGDKEGFDIGKVFTVSGENSERVRNALKADKLKIVGVCDSSLYINFERGTTSVGNGEITAFIYLPEEAFDMDVYTEAYVRFQQDYQLYSDEYDSFMDGRDKQWEDIAGSRAGIRFEQLRSEAQEKLDDGRKKLDDKRAEGQQKLDSARADLDSAKAQLDGQASQLQQIKDISPEQYAAGMEQYNAALADYEKGETDYESSLADFNKQIADAEKDIADGEKELEKLTEPEVYVLDRNTNIGYACFESDSEIVAQVARIFPVFFILVAALVCMTTMSRMVEEQRTQIGVLKALGYSEGTVMGKFMFYSGSAALIGCALGYFGGTFLFPKVIWKTYELMYLRLPIPYLFDTKLALIALAVSLICSVGTTWFSCRLELAETSAGLMRPKAPKAGKRVLLENVGFIWKRLKFLHKVSIRNIFRYKKRLFMMILGIGGCTALLVTGFGLKDSIAGFADTQYGEIEVADASASLKNIGEELPEALSQLLDENTADHRLMYTGSWDLLYGKKVKSVTVNAVDSFDGLDKYFVLRDMEGNALDAPAMGEAVVSHSIAERYNVKKGDSIRLRDDNMRELNVKVTGIFENHVYNVVFMGRDTMEAQLGEKTDINYALLNFREGADTYKTSAALSKNGNVTAVILFGDLKVRLSKMMSSLDYIVLIVIICAAGLAFIVLYNLTNINITERVREIATIKVLGFFRRETSSYVLRENLALTAFGTVVGLGLGILVHRFVMAQIRVDLVDFSVKVLPKSFLYSVLLTFLFNFIVDLFMELKLEKINMAESLKSIE</sequence>
<dbReference type="GO" id="GO:0005886">
    <property type="term" value="C:plasma membrane"/>
    <property type="evidence" value="ECO:0007669"/>
    <property type="project" value="UniProtKB-SubCell"/>
</dbReference>
<dbReference type="AlphaFoldDB" id="A0A315Y6I3"/>
<accession>A0A315Y6I3</accession>
<evidence type="ECO:0000256" key="7">
    <source>
        <dbReference type="SAM" id="Phobius"/>
    </source>
</evidence>
<feature type="transmembrane region" description="Helical" evidence="7">
    <location>
        <begin position="481"/>
        <end position="499"/>
    </location>
</feature>
<reference evidence="10 11" key="1">
    <citation type="submission" date="2018-05" db="EMBL/GenBank/DDBJ databases">
        <title>The Hungate 1000. A catalogue of reference genomes from the rumen microbiome.</title>
        <authorList>
            <person name="Kelly W."/>
        </authorList>
    </citation>
    <scope>NUCLEOTIDE SEQUENCE [LARGE SCALE GENOMIC DNA]</scope>
    <source>
        <strain evidence="10 11">SAb67</strain>
    </source>
</reference>
<evidence type="ECO:0000259" key="8">
    <source>
        <dbReference type="Pfam" id="PF02687"/>
    </source>
</evidence>
<feature type="transmembrane region" description="Helical" evidence="7">
    <location>
        <begin position="834"/>
        <end position="856"/>
    </location>
</feature>
<dbReference type="PANTHER" id="PTHR30287">
    <property type="entry name" value="MEMBRANE COMPONENT OF PREDICTED ABC SUPERFAMILY METABOLITE UPTAKE TRANSPORTER"/>
    <property type="match status" value="1"/>
</dbReference>
<dbReference type="EMBL" id="QGDI01000001">
    <property type="protein sequence ID" value="PWJ15563.1"/>
    <property type="molecule type" value="Genomic_DNA"/>
</dbReference>
<feature type="transmembrane region" description="Helical" evidence="7">
    <location>
        <begin position="20"/>
        <end position="39"/>
    </location>
</feature>
<feature type="transmembrane region" description="Helical" evidence="7">
    <location>
        <begin position="385"/>
        <end position="405"/>
    </location>
</feature>
<dbReference type="Pfam" id="PF12704">
    <property type="entry name" value="MacB_PCD"/>
    <property type="match status" value="1"/>
</dbReference>
<evidence type="ECO:0000256" key="1">
    <source>
        <dbReference type="ARBA" id="ARBA00004651"/>
    </source>
</evidence>
<dbReference type="OrthoDB" id="5137249at2"/>
<evidence type="ECO:0000256" key="3">
    <source>
        <dbReference type="ARBA" id="ARBA00022692"/>
    </source>
</evidence>
<evidence type="ECO:0000313" key="11">
    <source>
        <dbReference type="Proteomes" id="UP000245720"/>
    </source>
</evidence>
<protein>
    <submittedName>
        <fullName evidence="10">Putative ABC transport system permease protein</fullName>
    </submittedName>
</protein>
<comment type="caution">
    <text evidence="10">The sequence shown here is derived from an EMBL/GenBank/DDBJ whole genome shotgun (WGS) entry which is preliminary data.</text>
</comment>
<evidence type="ECO:0000256" key="4">
    <source>
        <dbReference type="ARBA" id="ARBA00022989"/>
    </source>
</evidence>
<dbReference type="PANTHER" id="PTHR30287:SF1">
    <property type="entry name" value="INNER MEMBRANE PROTEIN"/>
    <property type="match status" value="1"/>
</dbReference>
<organism evidence="10 11">
    <name type="scientific">Ruminococcus flavefaciens</name>
    <dbReference type="NCBI Taxonomy" id="1265"/>
    <lineage>
        <taxon>Bacteria</taxon>
        <taxon>Bacillati</taxon>
        <taxon>Bacillota</taxon>
        <taxon>Clostridia</taxon>
        <taxon>Eubacteriales</taxon>
        <taxon>Oscillospiraceae</taxon>
        <taxon>Ruminococcus</taxon>
    </lineage>
</organism>
<proteinExistence type="predicted"/>
<keyword evidence="5 7" id="KW-0472">Membrane</keyword>
<evidence type="ECO:0000256" key="5">
    <source>
        <dbReference type="ARBA" id="ARBA00023136"/>
    </source>
</evidence>
<dbReference type="InterPro" id="IPR025857">
    <property type="entry name" value="MacB_PCD"/>
</dbReference>
<dbReference type="Pfam" id="PF02687">
    <property type="entry name" value="FtsX"/>
    <property type="match status" value="2"/>
</dbReference>
<comment type="subcellular location">
    <subcellularLocation>
        <location evidence="1">Cell membrane</location>
        <topology evidence="1">Multi-pass membrane protein</topology>
    </subcellularLocation>
</comment>
<feature type="domain" description="ABC3 transporter permease C-terminal" evidence="8">
    <location>
        <begin position="388"/>
        <end position="500"/>
    </location>
</feature>
<evidence type="ECO:0000256" key="2">
    <source>
        <dbReference type="ARBA" id="ARBA00022475"/>
    </source>
</evidence>